<evidence type="ECO:0000313" key="14">
    <source>
        <dbReference type="EMBL" id="EJT47612.1"/>
    </source>
</evidence>
<feature type="transmembrane region" description="Helical" evidence="12">
    <location>
        <begin position="122"/>
        <end position="140"/>
    </location>
</feature>
<dbReference type="HOGENOM" id="CLU_049909_1_0_1"/>
<evidence type="ECO:0000313" key="15">
    <source>
        <dbReference type="Proteomes" id="UP000002748"/>
    </source>
</evidence>
<evidence type="ECO:0000256" key="4">
    <source>
        <dbReference type="ARBA" id="ARBA00022692"/>
    </source>
</evidence>
<dbReference type="EMBL" id="ALBS01000234">
    <property type="protein sequence ID" value="EJT47612.1"/>
    <property type="molecule type" value="Genomic_DNA"/>
</dbReference>
<dbReference type="KEGG" id="tasa:A1Q1_03507"/>
<dbReference type="RefSeq" id="XP_014178780.1">
    <property type="nucleotide sequence ID" value="XM_014323305.1"/>
</dbReference>
<evidence type="ECO:0000256" key="12">
    <source>
        <dbReference type="SAM" id="Phobius"/>
    </source>
</evidence>
<keyword evidence="5" id="KW-0378">Hydrolase</keyword>
<dbReference type="Proteomes" id="UP000002748">
    <property type="component" value="Unassembled WGS sequence"/>
</dbReference>
<dbReference type="OrthoDB" id="271604at2759"/>
<comment type="catalytic activity">
    <reaction evidence="9">
        <text>Hydrolyzes the peptide bond -P2-(S-farnesyl or geranylgeranyl)C-P1'-P2'-P3'-COOH where P1' and P2' are amino acids with aliphatic sidechains and P3' is any C-terminal residue.</text>
        <dbReference type="EC" id="3.4.26.1"/>
    </reaction>
</comment>
<comment type="similarity">
    <text evidence="2">Belongs to the peptidase U48 family.</text>
</comment>
<evidence type="ECO:0000256" key="1">
    <source>
        <dbReference type="ARBA" id="ARBA00004477"/>
    </source>
</evidence>
<feature type="transmembrane region" description="Helical" evidence="12">
    <location>
        <begin position="74"/>
        <end position="92"/>
    </location>
</feature>
<evidence type="ECO:0000259" key="13">
    <source>
        <dbReference type="Pfam" id="PF02517"/>
    </source>
</evidence>
<dbReference type="VEuPathDB" id="FungiDB:A1Q1_03507"/>
<dbReference type="GO" id="GO:0005789">
    <property type="term" value="C:endoplasmic reticulum membrane"/>
    <property type="evidence" value="ECO:0007669"/>
    <property type="project" value="UniProtKB-SubCell"/>
</dbReference>
<keyword evidence="7 12" id="KW-1133">Transmembrane helix</keyword>
<evidence type="ECO:0000256" key="2">
    <source>
        <dbReference type="ARBA" id="ARBA00006897"/>
    </source>
</evidence>
<reference evidence="14 15" key="1">
    <citation type="journal article" date="2012" name="Eukaryot. Cell">
        <title>Draft genome sequence of CBS 2479, the standard type strain of Trichosporon asahii.</title>
        <authorList>
            <person name="Yang R.Y."/>
            <person name="Li H.T."/>
            <person name="Zhu H."/>
            <person name="Zhou G.P."/>
            <person name="Wang M."/>
            <person name="Wang L."/>
        </authorList>
    </citation>
    <scope>NUCLEOTIDE SEQUENCE [LARGE SCALE GENOMIC DNA]</scope>
    <source>
        <strain evidence="15">ATCC 90039 / CBS 2479 / JCM 2466 / KCTC 7840 / NCYC 2677 / UAMH 7654</strain>
    </source>
</reference>
<evidence type="ECO:0000256" key="9">
    <source>
        <dbReference type="ARBA" id="ARBA00047280"/>
    </source>
</evidence>
<feature type="region of interest" description="Disordered" evidence="11">
    <location>
        <begin position="217"/>
        <end position="239"/>
    </location>
</feature>
<dbReference type="PANTHER" id="PTHR13046:SF0">
    <property type="entry name" value="CAAX PRENYL PROTEASE 2"/>
    <property type="match status" value="1"/>
</dbReference>
<evidence type="ECO:0000256" key="5">
    <source>
        <dbReference type="ARBA" id="ARBA00022801"/>
    </source>
</evidence>
<dbReference type="EC" id="3.4.26.1" evidence="10"/>
<dbReference type="AlphaFoldDB" id="J6EXQ9"/>
<dbReference type="GO" id="GO:0004222">
    <property type="term" value="F:metalloendopeptidase activity"/>
    <property type="evidence" value="ECO:0007669"/>
    <property type="project" value="InterPro"/>
</dbReference>
<evidence type="ECO:0000256" key="7">
    <source>
        <dbReference type="ARBA" id="ARBA00022989"/>
    </source>
</evidence>
<proteinExistence type="inferred from homology"/>
<dbReference type="InterPro" id="IPR003675">
    <property type="entry name" value="Rce1/LyrA-like_dom"/>
</dbReference>
<dbReference type="Pfam" id="PF02517">
    <property type="entry name" value="Rce1-like"/>
    <property type="match status" value="1"/>
</dbReference>
<name>J6EXQ9_TRIAS</name>
<evidence type="ECO:0000256" key="6">
    <source>
        <dbReference type="ARBA" id="ARBA00022824"/>
    </source>
</evidence>
<keyword evidence="3 14" id="KW-0645">Protease</keyword>
<feature type="transmembrane region" description="Helical" evidence="12">
    <location>
        <begin position="23"/>
        <end position="46"/>
    </location>
</feature>
<organism evidence="14 15">
    <name type="scientific">Trichosporon asahii var. asahii (strain ATCC 90039 / CBS 2479 / JCM 2466 / KCTC 7840 / NBRC 103889/ NCYC 2677 / UAMH 7654)</name>
    <name type="common">Yeast</name>
    <dbReference type="NCBI Taxonomy" id="1186058"/>
    <lineage>
        <taxon>Eukaryota</taxon>
        <taxon>Fungi</taxon>
        <taxon>Dikarya</taxon>
        <taxon>Basidiomycota</taxon>
        <taxon>Agaricomycotina</taxon>
        <taxon>Tremellomycetes</taxon>
        <taxon>Trichosporonales</taxon>
        <taxon>Trichosporonaceae</taxon>
        <taxon>Trichosporon</taxon>
    </lineage>
</organism>
<accession>J6EXQ9</accession>
<dbReference type="PANTHER" id="PTHR13046">
    <property type="entry name" value="PROTEASE U48 CAAX PRENYL PROTEASE RCE1"/>
    <property type="match status" value="1"/>
</dbReference>
<keyword evidence="8 12" id="KW-0472">Membrane</keyword>
<evidence type="ECO:0000256" key="8">
    <source>
        <dbReference type="ARBA" id="ARBA00023136"/>
    </source>
</evidence>
<keyword evidence="6" id="KW-0256">Endoplasmic reticulum</keyword>
<comment type="subcellular location">
    <subcellularLocation>
        <location evidence="1">Endoplasmic reticulum membrane</location>
        <topology evidence="1">Multi-pass membrane protein</topology>
    </subcellularLocation>
</comment>
<feature type="transmembrane region" description="Helical" evidence="12">
    <location>
        <begin position="294"/>
        <end position="312"/>
    </location>
</feature>
<protein>
    <recommendedName>
        <fullName evidence="10">intramembrane prenyl-peptidase Rce1</fullName>
        <ecNumber evidence="10">3.4.26.1</ecNumber>
    </recommendedName>
</protein>
<keyword evidence="4 12" id="KW-0812">Transmembrane</keyword>
<comment type="caution">
    <text evidence="14">The sequence shown here is derived from an EMBL/GenBank/DDBJ whole genome shotgun (WGS) entry which is preliminary data.</text>
</comment>
<dbReference type="GO" id="GO:0071586">
    <property type="term" value="P:CAAX-box protein processing"/>
    <property type="evidence" value="ECO:0007669"/>
    <property type="project" value="InterPro"/>
</dbReference>
<feature type="domain" description="CAAX prenyl protease 2/Lysostaphin resistance protein A-like" evidence="13">
    <location>
        <begin position="162"/>
        <end position="277"/>
    </location>
</feature>
<evidence type="ECO:0000256" key="10">
    <source>
        <dbReference type="ARBA" id="ARBA00049729"/>
    </source>
</evidence>
<gene>
    <name evidence="14" type="ORF">A1Q1_03507</name>
</gene>
<evidence type="ECO:0000256" key="3">
    <source>
        <dbReference type="ARBA" id="ARBA00022670"/>
    </source>
</evidence>
<dbReference type="GeneID" id="25987020"/>
<sequence length="314" mass="34158">MSGILNPILDLPAPLATGIAPRAAHLLCFTFTGGYVGSLYLAEALFGQRPNDKQLYSYPPPGHRDHPETMKRRMKAVSIATGMAIAGVYLTVAKENGFRWRQAIIETARLLGLSSIGYKLPLAYALAPLLFTGPLYAAYLDEELPGMKGSGYFEFGRHEMRNYVVGPITEELLFRSCVLSACLLGKMSTKWLVFGTPLWFGLGKCSHVAYADKQPTHTTVTSDGKTAASPAELLSDQSRKDPTPSFVLVSRSTGDVRLTHEGSIIPAILSHTFCNYMGIDLPTAAAQRHPSKKLSIYSAYLAGIAAFAYGLTRF</sequence>
<evidence type="ECO:0000256" key="11">
    <source>
        <dbReference type="SAM" id="MobiDB-lite"/>
    </source>
</evidence>
<dbReference type="InterPro" id="IPR039731">
    <property type="entry name" value="Rce1"/>
</dbReference>